<dbReference type="AlphaFoldDB" id="K0IW68"/>
<organism evidence="1 2">
    <name type="scientific">Amphibacillus xylanus (strain ATCC 51415 / DSM 6626 / JCM 7361 / LMG 17667 / NBRC 15112 / Ep01)</name>
    <dbReference type="NCBI Taxonomy" id="698758"/>
    <lineage>
        <taxon>Bacteria</taxon>
        <taxon>Bacillati</taxon>
        <taxon>Bacillota</taxon>
        <taxon>Bacilli</taxon>
        <taxon>Bacillales</taxon>
        <taxon>Bacillaceae</taxon>
        <taxon>Amphibacillus</taxon>
    </lineage>
</organism>
<sequence>MEKKYLKVPEDTKERIFLFIGMARMISGKITEKDELIRAFNSYGIEFNDELKLELIDRFPEIDLD</sequence>
<evidence type="ECO:0000313" key="1">
    <source>
        <dbReference type="EMBL" id="BAM46690.1"/>
    </source>
</evidence>
<dbReference type="RefSeq" id="WP_015009295.1">
    <property type="nucleotide sequence ID" value="NC_018704.1"/>
</dbReference>
<name>K0IW68_AMPXN</name>
<protein>
    <submittedName>
        <fullName evidence="1">Uncharacterized protein</fullName>
    </submittedName>
</protein>
<dbReference type="EMBL" id="AP012050">
    <property type="protein sequence ID" value="BAM46690.1"/>
    <property type="molecule type" value="Genomic_DNA"/>
</dbReference>
<dbReference type="STRING" id="698758.AXY_05580"/>
<reference evidence="1 2" key="1">
    <citation type="submission" date="2011-01" db="EMBL/GenBank/DDBJ databases">
        <title>Whole genome sequence of Amphibacillus xylinus NBRC 15112.</title>
        <authorList>
            <person name="Nakazawa H."/>
            <person name="Katano Y."/>
            <person name="Nakamura S."/>
            <person name="Sasagawa M."/>
            <person name="Fukada J."/>
            <person name="Arai T."/>
            <person name="Sasakura N."/>
            <person name="Mochizuki D."/>
            <person name="Hosoyama A."/>
            <person name="Harada K."/>
            <person name="Horikawa H."/>
            <person name="Kato Y."/>
            <person name="Harada T."/>
            <person name="Sasaki K."/>
            <person name="Sekiguchi M."/>
            <person name="Hodoyama M."/>
            <person name="Nishiko R."/>
            <person name="Narita H."/>
            <person name="Hanamaki A."/>
            <person name="Hata C."/>
            <person name="Konno Y."/>
            <person name="Niimura Y."/>
            <person name="Yamazaki S."/>
            <person name="Fujita N."/>
        </authorList>
    </citation>
    <scope>NUCLEOTIDE SEQUENCE [LARGE SCALE GENOMIC DNA]</scope>
    <source>
        <strain evidence="2">ATCC 51415 / DSM 6626 / JCM 7361 / LMG 17667 / NBRC 15112 / Ep01</strain>
    </source>
</reference>
<evidence type="ECO:0000313" key="2">
    <source>
        <dbReference type="Proteomes" id="UP000006294"/>
    </source>
</evidence>
<dbReference type="HOGENOM" id="CLU_2840026_0_0_9"/>
<dbReference type="KEGG" id="axl:AXY_05580"/>
<dbReference type="Proteomes" id="UP000006294">
    <property type="component" value="Chromosome"/>
</dbReference>
<keyword evidence="2" id="KW-1185">Reference proteome</keyword>
<gene>
    <name evidence="1" type="ordered locus">AXY_05580</name>
</gene>
<proteinExistence type="predicted"/>
<accession>K0IW68</accession>